<dbReference type="InterPro" id="IPR005149">
    <property type="entry name" value="Tscrpt_reg_PadR_N"/>
</dbReference>
<dbReference type="Gene3D" id="6.10.140.1570">
    <property type="match status" value="1"/>
</dbReference>
<accession>A0ABT2UJF6</accession>
<organism evidence="2 3">
    <name type="scientific">Paenibacillus baimaensis</name>
    <dbReference type="NCBI Taxonomy" id="2982185"/>
    <lineage>
        <taxon>Bacteria</taxon>
        <taxon>Bacillati</taxon>
        <taxon>Bacillota</taxon>
        <taxon>Bacilli</taxon>
        <taxon>Bacillales</taxon>
        <taxon>Paenibacillaceae</taxon>
        <taxon>Paenibacillus</taxon>
    </lineage>
</organism>
<reference evidence="2 3" key="1">
    <citation type="submission" date="2022-09" db="EMBL/GenBank/DDBJ databases">
        <authorList>
            <person name="Han X.L."/>
            <person name="Wang Q."/>
            <person name="Lu T."/>
        </authorList>
    </citation>
    <scope>NUCLEOTIDE SEQUENCE [LARGE SCALE GENOMIC DNA]</scope>
    <source>
        <strain evidence="2 3">WQ 127069</strain>
    </source>
</reference>
<proteinExistence type="predicted"/>
<sequence length="182" mass="20618">MTGQDVILGILAVEPKSGYDIKKKFENLFSYFFDASYGTIYPTLGKLEKEGLITKENVVQQGKPNKHIYSITEQGRVKFQSYLESDIQENVLRSDFMVRLIFGELADPQMVAGWINNALQRSQAELLSLENDYERMGPNMSPTQELCIQIGIGNIRSQVQVLQDGIARLRTINNNMEAPSHE</sequence>
<dbReference type="EMBL" id="JAOQIO010000077">
    <property type="protein sequence ID" value="MCU6794256.1"/>
    <property type="molecule type" value="Genomic_DNA"/>
</dbReference>
<dbReference type="PANTHER" id="PTHR43252:SF6">
    <property type="entry name" value="NEGATIVE TRANSCRIPTION REGULATOR PADR"/>
    <property type="match status" value="1"/>
</dbReference>
<dbReference type="RefSeq" id="WP_262685429.1">
    <property type="nucleotide sequence ID" value="NZ_JAOQIO010000077.1"/>
</dbReference>
<evidence type="ECO:0000259" key="1">
    <source>
        <dbReference type="Pfam" id="PF03551"/>
    </source>
</evidence>
<dbReference type="InterPro" id="IPR036388">
    <property type="entry name" value="WH-like_DNA-bd_sf"/>
</dbReference>
<gene>
    <name evidence="2" type="ORF">OB236_19295</name>
</gene>
<dbReference type="Gene3D" id="1.10.10.10">
    <property type="entry name" value="Winged helix-like DNA-binding domain superfamily/Winged helix DNA-binding domain"/>
    <property type="match status" value="1"/>
</dbReference>
<dbReference type="SUPFAM" id="SSF46785">
    <property type="entry name" value="Winged helix' DNA-binding domain"/>
    <property type="match status" value="1"/>
</dbReference>
<keyword evidence="3" id="KW-1185">Reference proteome</keyword>
<protein>
    <submittedName>
        <fullName evidence="2">PadR family transcriptional regulator</fullName>
    </submittedName>
</protein>
<dbReference type="Pfam" id="PF03551">
    <property type="entry name" value="PadR"/>
    <property type="match status" value="1"/>
</dbReference>
<evidence type="ECO:0000313" key="2">
    <source>
        <dbReference type="EMBL" id="MCU6794256.1"/>
    </source>
</evidence>
<feature type="domain" description="Transcription regulator PadR N-terminal" evidence="1">
    <location>
        <begin position="7"/>
        <end position="80"/>
    </location>
</feature>
<comment type="caution">
    <text evidence="2">The sequence shown here is derived from an EMBL/GenBank/DDBJ whole genome shotgun (WGS) entry which is preliminary data.</text>
</comment>
<name>A0ABT2UJF6_9BACL</name>
<evidence type="ECO:0000313" key="3">
    <source>
        <dbReference type="Proteomes" id="UP001652445"/>
    </source>
</evidence>
<dbReference type="PANTHER" id="PTHR43252">
    <property type="entry name" value="TRANSCRIPTIONAL REGULATOR YQJI"/>
    <property type="match status" value="1"/>
</dbReference>
<dbReference type="Proteomes" id="UP001652445">
    <property type="component" value="Unassembled WGS sequence"/>
</dbReference>
<dbReference type="InterPro" id="IPR036390">
    <property type="entry name" value="WH_DNA-bd_sf"/>
</dbReference>